<dbReference type="Gene3D" id="3.40.50.2000">
    <property type="entry name" value="Glycogen Phosphorylase B"/>
    <property type="match status" value="1"/>
</dbReference>
<reference evidence="1" key="1">
    <citation type="submission" date="2022-11" db="EMBL/GenBank/DDBJ databases">
        <authorList>
            <person name="Hyden B.L."/>
            <person name="Feng K."/>
            <person name="Yates T."/>
            <person name="Jawdy S."/>
            <person name="Smart L.B."/>
            <person name="Muchero W."/>
        </authorList>
    </citation>
    <scope>NUCLEOTIDE SEQUENCE</scope>
    <source>
        <tissue evidence="1">Shoot tip</tissue>
    </source>
</reference>
<evidence type="ECO:0000313" key="2">
    <source>
        <dbReference type="Proteomes" id="UP001151532"/>
    </source>
</evidence>
<dbReference type="SUPFAM" id="SSF53756">
    <property type="entry name" value="UDP-Glycosyltransferase/glycogen phosphorylase"/>
    <property type="match status" value="1"/>
</dbReference>
<accession>A0A9Q0WGH0</accession>
<protein>
    <submittedName>
        <fullName evidence="1">GLYCOSYLTRANSFERASE</fullName>
    </submittedName>
</protein>
<keyword evidence="2" id="KW-1185">Reference proteome</keyword>
<proteinExistence type="predicted"/>
<dbReference type="EMBL" id="JAPFFK010000004">
    <property type="protein sequence ID" value="KAJ6766816.1"/>
    <property type="molecule type" value="Genomic_DNA"/>
</dbReference>
<dbReference type="OrthoDB" id="5835829at2759"/>
<organism evidence="1 2">
    <name type="scientific">Salix purpurea</name>
    <name type="common">Purple osier willow</name>
    <dbReference type="NCBI Taxonomy" id="77065"/>
    <lineage>
        <taxon>Eukaryota</taxon>
        <taxon>Viridiplantae</taxon>
        <taxon>Streptophyta</taxon>
        <taxon>Embryophyta</taxon>
        <taxon>Tracheophyta</taxon>
        <taxon>Spermatophyta</taxon>
        <taxon>Magnoliopsida</taxon>
        <taxon>eudicotyledons</taxon>
        <taxon>Gunneridae</taxon>
        <taxon>Pentapetalae</taxon>
        <taxon>rosids</taxon>
        <taxon>fabids</taxon>
        <taxon>Malpighiales</taxon>
        <taxon>Salicaceae</taxon>
        <taxon>Saliceae</taxon>
        <taxon>Salix</taxon>
    </lineage>
</organism>
<sequence>MKLALPMRESESRFVSATEVEERVRGLMGSEEGKLIRERTVSMKIAAKVELSEGGSSRVALAKLVESWKDK</sequence>
<gene>
    <name evidence="1" type="ORF">OIU79_022726</name>
</gene>
<reference evidence="1" key="2">
    <citation type="journal article" date="2023" name="Int. J. Mol. Sci.">
        <title>De Novo Assembly and Annotation of 11 Diverse Shrub Willow (Salix) Genomes Reveals Novel Gene Organization in Sex-Linked Regions.</title>
        <authorList>
            <person name="Hyden B."/>
            <person name="Feng K."/>
            <person name="Yates T.B."/>
            <person name="Jawdy S."/>
            <person name="Cereghino C."/>
            <person name="Smart L.B."/>
            <person name="Muchero W."/>
        </authorList>
    </citation>
    <scope>NUCLEOTIDE SEQUENCE</scope>
    <source>
        <tissue evidence="1">Shoot tip</tissue>
    </source>
</reference>
<dbReference type="AlphaFoldDB" id="A0A9Q0WGH0"/>
<dbReference type="Proteomes" id="UP001151532">
    <property type="component" value="Chromosome 4"/>
</dbReference>
<evidence type="ECO:0000313" key="1">
    <source>
        <dbReference type="EMBL" id="KAJ6766816.1"/>
    </source>
</evidence>
<name>A0A9Q0WGH0_SALPP</name>
<comment type="caution">
    <text evidence="1">The sequence shown here is derived from an EMBL/GenBank/DDBJ whole genome shotgun (WGS) entry which is preliminary data.</text>
</comment>